<evidence type="ECO:0000313" key="6">
    <source>
        <dbReference type="Proteomes" id="UP000255139"/>
    </source>
</evidence>
<keyword evidence="6" id="KW-1185">Reference proteome</keyword>
<dbReference type="InterPro" id="IPR013132">
    <property type="entry name" value="PseI/NeuA/B-like_N"/>
</dbReference>
<dbReference type="RefSeq" id="WP_034558390.1">
    <property type="nucleotide sequence ID" value="NZ_FZML01000033.1"/>
</dbReference>
<accession>A0A099TXX9</accession>
<dbReference type="GO" id="GO:0047444">
    <property type="term" value="F:N-acylneuraminate-9-phosphate synthase activity"/>
    <property type="evidence" value="ECO:0007669"/>
    <property type="project" value="TreeGrafter"/>
</dbReference>
<evidence type="ECO:0000313" key="3">
    <source>
        <dbReference type="EMBL" id="STQ86776.1"/>
    </source>
</evidence>
<organism evidence="3 6">
    <name type="scientific">Helicobacter muridarum</name>
    <dbReference type="NCBI Taxonomy" id="216"/>
    <lineage>
        <taxon>Bacteria</taxon>
        <taxon>Pseudomonadati</taxon>
        <taxon>Campylobacterota</taxon>
        <taxon>Epsilonproteobacteria</taxon>
        <taxon>Campylobacterales</taxon>
        <taxon>Helicobacteraceae</taxon>
        <taxon>Helicobacter</taxon>
    </lineage>
</organism>
<dbReference type="PANTHER" id="PTHR42966:SF2">
    <property type="entry name" value="PSEUDAMINIC ACID SYNTHASE"/>
    <property type="match status" value="1"/>
</dbReference>
<dbReference type="InterPro" id="IPR057736">
    <property type="entry name" value="SAF_PseI/NeuA/NeuB"/>
</dbReference>
<sequence length="393" mass="44271">MNTVPFIVAELSANHNQVLDLALKTVEAAAKSGAHAIKLQTYKSSCLTLPYRNESFRIKNGIWKDKYLCDLYNDAQMPWHWHKEIFSFAKSLGMVAFSSPFSIEGVEFLEMLDCPIYKIASFEVMHVPLLRAIAQTKKPVILSLGVASDIEIEYALEILSENASKTILYCISDYPTKIQDVDLSNIFCLQKKWEKYDVRVGLSDHTLGITVPIVATMCGISMIEKHFILDRKLGGVDSQFSLNTDEFKQIVESVYETCILSEKLKQNPYIFQSIGVDFKQNNYVHTDFKADCSFESNQNSIQDLRSSLNINDKAKSYYPHKDPTLQGKKGREFARSLFVLHDVKKGDILTMDNIACVRPSNGLSPLRIDSILGKSFSQDVKGGTALNDSYIAL</sequence>
<gene>
    <name evidence="3" type="primary">spsE</name>
    <name evidence="4" type="synonym">pseI</name>
    <name evidence="4" type="ORF">LS73_007015</name>
    <name evidence="3" type="ORF">NCTC12714_01587</name>
</gene>
<dbReference type="Proteomes" id="UP000029922">
    <property type="component" value="Unassembled WGS sequence"/>
</dbReference>
<feature type="domain" description="AFP-like" evidence="2">
    <location>
        <begin position="336"/>
        <end position="393"/>
    </location>
</feature>
<protein>
    <recommendedName>
        <fullName evidence="1">Pseudaminic acid synthase</fullName>
        <ecNumber evidence="1">2.5.1.97</ecNumber>
    </recommendedName>
</protein>
<dbReference type="InterPro" id="IPR013785">
    <property type="entry name" value="Aldolase_TIM"/>
</dbReference>
<dbReference type="InterPro" id="IPR006190">
    <property type="entry name" value="SAF_AFP_Neu5Ac"/>
</dbReference>
<dbReference type="EMBL" id="JRPD02000016">
    <property type="protein sequence ID" value="TLD99612.1"/>
    <property type="molecule type" value="Genomic_DNA"/>
</dbReference>
<dbReference type="STRING" id="216.LS73_06395"/>
<dbReference type="SUPFAM" id="SSF51269">
    <property type="entry name" value="AFP III-like domain"/>
    <property type="match status" value="1"/>
</dbReference>
<reference evidence="3 6" key="2">
    <citation type="submission" date="2018-06" db="EMBL/GenBank/DDBJ databases">
        <authorList>
            <consortium name="Pathogen Informatics"/>
            <person name="Doyle S."/>
        </authorList>
    </citation>
    <scope>NUCLEOTIDE SEQUENCE [LARGE SCALE GENOMIC DNA]</scope>
    <source>
        <strain evidence="3 6">NCTC12714</strain>
    </source>
</reference>
<dbReference type="Gene3D" id="3.20.20.70">
    <property type="entry name" value="Aldolase class I"/>
    <property type="match status" value="1"/>
</dbReference>
<dbReference type="Gene3D" id="3.90.1210.10">
    <property type="entry name" value="Antifreeze-like/N-acetylneuraminic acid synthase C-terminal domain"/>
    <property type="match status" value="1"/>
</dbReference>
<dbReference type="InterPro" id="IPR051690">
    <property type="entry name" value="PseI-like"/>
</dbReference>
<dbReference type="GO" id="GO:0016051">
    <property type="term" value="P:carbohydrate biosynthetic process"/>
    <property type="evidence" value="ECO:0007669"/>
    <property type="project" value="InterPro"/>
</dbReference>
<evidence type="ECO:0000256" key="1">
    <source>
        <dbReference type="NCBIfam" id="TIGR03586"/>
    </source>
</evidence>
<evidence type="ECO:0000259" key="2">
    <source>
        <dbReference type="PROSITE" id="PS50844"/>
    </source>
</evidence>
<dbReference type="SUPFAM" id="SSF51569">
    <property type="entry name" value="Aldolase"/>
    <property type="match status" value="1"/>
</dbReference>
<dbReference type="InterPro" id="IPR036732">
    <property type="entry name" value="AFP_Neu5c_C_sf"/>
</dbReference>
<dbReference type="EC" id="2.5.1.97" evidence="1"/>
<dbReference type="InterPro" id="IPR020030">
    <property type="entry name" value="Pseudaminic_synth_PseI"/>
</dbReference>
<dbReference type="AlphaFoldDB" id="A0A099TXX9"/>
<dbReference type="Pfam" id="PF08666">
    <property type="entry name" value="SAF"/>
    <property type="match status" value="1"/>
</dbReference>
<dbReference type="CDD" id="cd11615">
    <property type="entry name" value="SAF_NeuB_like"/>
    <property type="match status" value="1"/>
</dbReference>
<dbReference type="SMART" id="SM00858">
    <property type="entry name" value="SAF"/>
    <property type="match status" value="1"/>
</dbReference>
<dbReference type="OrthoDB" id="9781701at2"/>
<dbReference type="EMBL" id="UGJE01000002">
    <property type="protein sequence ID" value="STQ86776.1"/>
    <property type="molecule type" value="Genomic_DNA"/>
</dbReference>
<dbReference type="InterPro" id="IPR013974">
    <property type="entry name" value="SAF"/>
</dbReference>
<dbReference type="Proteomes" id="UP000255139">
    <property type="component" value="Unassembled WGS sequence"/>
</dbReference>
<keyword evidence="4" id="KW-0808">Transferase</keyword>
<reference evidence="4 5" key="1">
    <citation type="journal article" date="2014" name="Genome Announc.">
        <title>Draft genome sequences of eight enterohepatic helicobacter species isolated from both laboratory and wild rodents.</title>
        <authorList>
            <person name="Sheh A."/>
            <person name="Shen Z."/>
            <person name="Fox J.G."/>
        </authorList>
    </citation>
    <scope>NUCLEOTIDE SEQUENCE [LARGE SCALE GENOMIC DNA]</scope>
    <source>
        <strain evidence="4 5">ST1</strain>
    </source>
</reference>
<evidence type="ECO:0000313" key="5">
    <source>
        <dbReference type="Proteomes" id="UP000029922"/>
    </source>
</evidence>
<evidence type="ECO:0000313" key="4">
    <source>
        <dbReference type="EMBL" id="TLD99612.1"/>
    </source>
</evidence>
<dbReference type="PANTHER" id="PTHR42966">
    <property type="entry name" value="N-ACETYLNEURAMINATE SYNTHASE"/>
    <property type="match status" value="1"/>
</dbReference>
<dbReference type="Pfam" id="PF03102">
    <property type="entry name" value="NeuB"/>
    <property type="match status" value="1"/>
</dbReference>
<proteinExistence type="predicted"/>
<dbReference type="NCBIfam" id="TIGR03586">
    <property type="entry name" value="PseI"/>
    <property type="match status" value="1"/>
</dbReference>
<dbReference type="PROSITE" id="PS50844">
    <property type="entry name" value="AFP_LIKE"/>
    <property type="match status" value="1"/>
</dbReference>
<name>A0A099TXX9_9HELI</name>